<keyword evidence="2" id="KW-1185">Reference proteome</keyword>
<dbReference type="RefSeq" id="WP_142903826.1">
    <property type="nucleotide sequence ID" value="NZ_ML660091.1"/>
</dbReference>
<comment type="caution">
    <text evidence="1">The sequence shown here is derived from an EMBL/GenBank/DDBJ whole genome shotgun (WGS) entry which is preliminary data.</text>
</comment>
<dbReference type="OrthoDB" id="5703346at2"/>
<proteinExistence type="predicted"/>
<name>A0A545TVB5_9GAMM</name>
<dbReference type="EMBL" id="VHSG01000008">
    <property type="protein sequence ID" value="TQV81165.1"/>
    <property type="molecule type" value="Genomic_DNA"/>
</dbReference>
<evidence type="ECO:0000313" key="1">
    <source>
        <dbReference type="EMBL" id="TQV81165.1"/>
    </source>
</evidence>
<dbReference type="Proteomes" id="UP000319732">
    <property type="component" value="Unassembled WGS sequence"/>
</dbReference>
<gene>
    <name evidence="1" type="ORF">FKG94_08630</name>
</gene>
<accession>A0A545TVB5</accession>
<dbReference type="AlphaFoldDB" id="A0A545TVB5"/>
<reference evidence="1 2" key="1">
    <citation type="submission" date="2019-06" db="EMBL/GenBank/DDBJ databases">
        <title>Whole genome sequence for Cellvibrionaceae sp. R142.</title>
        <authorList>
            <person name="Wang G."/>
        </authorList>
    </citation>
    <scope>NUCLEOTIDE SEQUENCE [LARGE SCALE GENOMIC DNA]</scope>
    <source>
        <strain evidence="1 2">R142</strain>
    </source>
</reference>
<sequence>MKSCDDASTICVPRGNGAIAYFELTPKLPEDGKHQKWQLDIIRCKCKAQHGEKCDCEHHGESIDSLDIQFCSTSSSYQCQYERCVLVVYISESAHRDWSFALGGIQLDDDPNSDDKNLYGVQTIMAANKRSMTAIVQSPGPERLSASFSFVAQHIDPQTRRVKIYASSDPAIGVGRGRDVIQD</sequence>
<organism evidence="1 2">
    <name type="scientific">Exilibacterium tricleocarpae</name>
    <dbReference type="NCBI Taxonomy" id="2591008"/>
    <lineage>
        <taxon>Bacteria</taxon>
        <taxon>Pseudomonadati</taxon>
        <taxon>Pseudomonadota</taxon>
        <taxon>Gammaproteobacteria</taxon>
        <taxon>Cellvibrionales</taxon>
        <taxon>Cellvibrionaceae</taxon>
        <taxon>Exilibacterium</taxon>
    </lineage>
</organism>
<protein>
    <submittedName>
        <fullName evidence="1">Uncharacterized protein</fullName>
    </submittedName>
</protein>
<evidence type="ECO:0000313" key="2">
    <source>
        <dbReference type="Proteomes" id="UP000319732"/>
    </source>
</evidence>